<reference evidence="2 3" key="1">
    <citation type="submission" date="2020-02" db="EMBL/GenBank/DDBJ databases">
        <authorList>
            <person name="Khan S.A."/>
            <person name="Jeon C.O."/>
            <person name="Chun B.H."/>
        </authorList>
    </citation>
    <scope>NUCLEOTIDE SEQUENCE [LARGE SCALE GENOMIC DNA]</scope>
    <source>
        <strain evidence="2 3">H239</strain>
    </source>
</reference>
<keyword evidence="3" id="KW-1185">Reference proteome</keyword>
<gene>
    <name evidence="2" type="ORF">G5575_14275</name>
</gene>
<evidence type="ECO:0000313" key="3">
    <source>
        <dbReference type="Proteomes" id="UP000474802"/>
    </source>
</evidence>
<dbReference type="Pfam" id="PF20057">
    <property type="entry name" value="DUF6456"/>
    <property type="match status" value="1"/>
</dbReference>
<evidence type="ECO:0000313" key="2">
    <source>
        <dbReference type="EMBL" id="NGP18662.1"/>
    </source>
</evidence>
<accession>A0A6M1STH6</accession>
<feature type="domain" description="DUF6456" evidence="1">
    <location>
        <begin position="13"/>
        <end position="133"/>
    </location>
</feature>
<sequence length="168" mass="18571">MTTSLGEIAPDAVLRLAAASKDGAFLGPHHVEAARMLTRLFERSRLRQRVTMSYDPTRLGDKGGAPQQGMLADSAADARKRLNMLARALPPDCWTVLTDICAFDKGLQQVETERGWPRRGAKLVLRIGLDQLCISFGLSAEAEGADRHRVEGWLEERLPMFQDAPLTM</sequence>
<dbReference type="EMBL" id="JAALFG010000003">
    <property type="protein sequence ID" value="NGP18662.1"/>
    <property type="molecule type" value="Genomic_DNA"/>
</dbReference>
<dbReference type="Proteomes" id="UP000474802">
    <property type="component" value="Unassembled WGS sequence"/>
</dbReference>
<dbReference type="InterPro" id="IPR045599">
    <property type="entry name" value="DUF6456"/>
</dbReference>
<dbReference type="AlphaFoldDB" id="A0A6M1STH6"/>
<protein>
    <recommendedName>
        <fullName evidence="1">DUF6456 domain-containing protein</fullName>
    </recommendedName>
</protein>
<comment type="caution">
    <text evidence="2">The sequence shown here is derived from an EMBL/GenBank/DDBJ whole genome shotgun (WGS) entry which is preliminary data.</text>
</comment>
<dbReference type="RefSeq" id="WP_164534916.1">
    <property type="nucleotide sequence ID" value="NZ_JAALFG010000003.1"/>
</dbReference>
<organism evidence="2 3">
    <name type="scientific">Devosia aurantiaca</name>
    <dbReference type="NCBI Taxonomy" id="2714858"/>
    <lineage>
        <taxon>Bacteria</taxon>
        <taxon>Pseudomonadati</taxon>
        <taxon>Pseudomonadota</taxon>
        <taxon>Alphaproteobacteria</taxon>
        <taxon>Hyphomicrobiales</taxon>
        <taxon>Devosiaceae</taxon>
        <taxon>Devosia</taxon>
    </lineage>
</organism>
<evidence type="ECO:0000259" key="1">
    <source>
        <dbReference type="Pfam" id="PF20057"/>
    </source>
</evidence>
<reference evidence="2 3" key="2">
    <citation type="submission" date="2020-03" db="EMBL/GenBank/DDBJ databases">
        <title>Devosia chinhatensis sp. nov., isolated from a hexachlorocyclohexane (HCH) dump site in India.</title>
        <authorList>
            <person name="Kumar M."/>
            <person name="Lal R."/>
        </authorList>
    </citation>
    <scope>NUCLEOTIDE SEQUENCE [LARGE SCALE GENOMIC DNA]</scope>
    <source>
        <strain evidence="2 3">H239</strain>
    </source>
</reference>
<name>A0A6M1STH6_9HYPH</name>
<proteinExistence type="predicted"/>